<dbReference type="PANTHER" id="PTHR46210">
    <property type="entry name" value="FHA DOMAIN-CONTAINING PROTEIN"/>
    <property type="match status" value="1"/>
</dbReference>
<dbReference type="InParanoid" id="G0R5W0"/>
<dbReference type="OrthoDB" id="312994at2759"/>
<evidence type="ECO:0000259" key="1">
    <source>
        <dbReference type="PROSITE" id="PS50006"/>
    </source>
</evidence>
<dbReference type="eggNOG" id="ENOG502SPB2">
    <property type="taxonomic scope" value="Eukaryota"/>
</dbReference>
<dbReference type="InterPro" id="IPR008984">
    <property type="entry name" value="SMAD_FHA_dom_sf"/>
</dbReference>
<dbReference type="Pfam" id="PF00498">
    <property type="entry name" value="FHA"/>
    <property type="match status" value="1"/>
</dbReference>
<protein>
    <recommendedName>
        <fullName evidence="1">FHA domain-containing protein</fullName>
    </recommendedName>
</protein>
<dbReference type="SUPFAM" id="SSF49879">
    <property type="entry name" value="SMAD/FHA domain"/>
    <property type="match status" value="1"/>
</dbReference>
<feature type="domain" description="FHA" evidence="1">
    <location>
        <begin position="122"/>
        <end position="175"/>
    </location>
</feature>
<dbReference type="CDD" id="cd00060">
    <property type="entry name" value="FHA"/>
    <property type="match status" value="1"/>
</dbReference>
<dbReference type="AlphaFoldDB" id="G0R5W0"/>
<dbReference type="GeneID" id="14903184"/>
<accession>G0R5W0</accession>
<gene>
    <name evidence="2" type="ORF">IMG5_201620</name>
</gene>
<dbReference type="RefSeq" id="XP_004024021.1">
    <property type="nucleotide sequence ID" value="XM_004023972.1"/>
</dbReference>
<evidence type="ECO:0000313" key="3">
    <source>
        <dbReference type="Proteomes" id="UP000008983"/>
    </source>
</evidence>
<name>G0R5W0_ICHMU</name>
<dbReference type="Proteomes" id="UP000008983">
    <property type="component" value="Unassembled WGS sequence"/>
</dbReference>
<dbReference type="Gene3D" id="2.60.200.20">
    <property type="match status" value="1"/>
</dbReference>
<dbReference type="EMBL" id="GL984387">
    <property type="protein sequence ID" value="EGR27137.1"/>
    <property type="molecule type" value="Genomic_DNA"/>
</dbReference>
<sequence>MKNLKYQKKGQIFLIGAETQFHIMDVNHNSQIQQNCDQQDFINFLLTEKKENNAVIHGLTPEEKQQFDILYNQFNNERKQQDNDTLGLEYRMNLRPYVKIKISSTQNPHIFTYNEQNPNQQFKIGRSQECAVQININTISRKQSRVVYESQKWQLRDGDIHKESANGTWVSLNDFRERNQSKQESDPKEIENGSEIKISDSILKIEIFNNSPQKNKYIYDPDLDKDQMDIEKNLDIKQQIL</sequence>
<organism evidence="2 3">
    <name type="scientific">Ichthyophthirius multifiliis</name>
    <name type="common">White spot disease agent</name>
    <name type="synonym">Ich</name>
    <dbReference type="NCBI Taxonomy" id="5932"/>
    <lineage>
        <taxon>Eukaryota</taxon>
        <taxon>Sar</taxon>
        <taxon>Alveolata</taxon>
        <taxon>Ciliophora</taxon>
        <taxon>Intramacronucleata</taxon>
        <taxon>Oligohymenophorea</taxon>
        <taxon>Hymenostomatida</taxon>
        <taxon>Ophryoglenina</taxon>
        <taxon>Ichthyophthirius</taxon>
    </lineage>
</organism>
<keyword evidence="3" id="KW-1185">Reference proteome</keyword>
<dbReference type="PANTHER" id="PTHR46210:SF1">
    <property type="entry name" value="FHA DOMAIN-CONTAINING PROTEIN"/>
    <property type="match status" value="1"/>
</dbReference>
<dbReference type="PROSITE" id="PS50006">
    <property type="entry name" value="FHA_DOMAIN"/>
    <property type="match status" value="1"/>
</dbReference>
<dbReference type="STRING" id="857967.G0R5W0"/>
<reference evidence="2 3" key="1">
    <citation type="submission" date="2011-07" db="EMBL/GenBank/DDBJ databases">
        <authorList>
            <person name="Coyne R."/>
            <person name="Brami D."/>
            <person name="Johnson J."/>
            <person name="Hostetler J."/>
            <person name="Hannick L."/>
            <person name="Clark T."/>
            <person name="Cassidy-Hanley D."/>
            <person name="Inman J."/>
        </authorList>
    </citation>
    <scope>NUCLEOTIDE SEQUENCE [LARGE SCALE GENOMIC DNA]</scope>
    <source>
        <strain evidence="2 3">G5</strain>
    </source>
</reference>
<proteinExistence type="predicted"/>
<evidence type="ECO:0000313" key="2">
    <source>
        <dbReference type="EMBL" id="EGR27137.1"/>
    </source>
</evidence>
<dbReference type="InterPro" id="IPR000253">
    <property type="entry name" value="FHA_dom"/>
</dbReference>